<keyword evidence="2" id="KW-1185">Reference proteome</keyword>
<evidence type="ECO:0000313" key="2">
    <source>
        <dbReference type="Proteomes" id="UP000647587"/>
    </source>
</evidence>
<organism evidence="1 2">
    <name type="scientific">Deinococcus malanensis</name>
    <dbReference type="NCBI Taxonomy" id="1706855"/>
    <lineage>
        <taxon>Bacteria</taxon>
        <taxon>Thermotogati</taxon>
        <taxon>Deinococcota</taxon>
        <taxon>Deinococci</taxon>
        <taxon>Deinococcales</taxon>
        <taxon>Deinococcaceae</taxon>
        <taxon>Deinococcus</taxon>
    </lineage>
</organism>
<protein>
    <submittedName>
        <fullName evidence="1">Uncharacterized protein</fullName>
    </submittedName>
</protein>
<reference evidence="2" key="1">
    <citation type="journal article" date="2019" name="Int. J. Syst. Evol. Microbiol.">
        <title>The Global Catalogue of Microorganisms (GCM) 10K type strain sequencing project: providing services to taxonomists for standard genome sequencing and annotation.</title>
        <authorList>
            <consortium name="The Broad Institute Genomics Platform"/>
            <consortium name="The Broad Institute Genome Sequencing Center for Infectious Disease"/>
            <person name="Wu L."/>
            <person name="Ma J."/>
        </authorList>
    </citation>
    <scope>NUCLEOTIDE SEQUENCE [LARGE SCALE GENOMIC DNA]</scope>
    <source>
        <strain evidence="2">JCM 30331</strain>
    </source>
</reference>
<dbReference type="EMBL" id="BMPP01000014">
    <property type="protein sequence ID" value="GGK35125.1"/>
    <property type="molecule type" value="Genomic_DNA"/>
</dbReference>
<accession>A0ABQ2EZ85</accession>
<dbReference type="Proteomes" id="UP000647587">
    <property type="component" value="Unassembled WGS sequence"/>
</dbReference>
<name>A0ABQ2EZ85_9DEIO</name>
<sequence length="45" mass="5183">MRYPSALNPARSNLVLFTENMQVKPDVHLPPVIVLARKRIIEQRA</sequence>
<comment type="caution">
    <text evidence="1">The sequence shown here is derived from an EMBL/GenBank/DDBJ whole genome shotgun (WGS) entry which is preliminary data.</text>
</comment>
<proteinExistence type="predicted"/>
<dbReference type="RefSeq" id="WP_189010441.1">
    <property type="nucleotide sequence ID" value="NZ_BMPP01000014.1"/>
</dbReference>
<gene>
    <name evidence="1" type="ORF">GCM10008955_31300</name>
</gene>
<evidence type="ECO:0000313" key="1">
    <source>
        <dbReference type="EMBL" id="GGK35125.1"/>
    </source>
</evidence>